<evidence type="ECO:0000313" key="1">
    <source>
        <dbReference type="EMBL" id="AFN42842.1"/>
    </source>
</evidence>
<organism evidence="1">
    <name type="scientific">Marsilea vestita</name>
    <name type="common">Hairy water-clover</name>
    <dbReference type="NCBI Taxonomy" id="59764"/>
    <lineage>
        <taxon>Eukaryota</taxon>
        <taxon>Viridiplantae</taxon>
        <taxon>Streptophyta</taxon>
        <taxon>Embryophyta</taxon>
        <taxon>Tracheophyta</taxon>
        <taxon>Polypodiopsida</taxon>
        <taxon>Polypodiidae</taxon>
        <taxon>Salviniales</taxon>
        <taxon>Marsileaceae</taxon>
        <taxon>Marsilea</taxon>
    </lineage>
</organism>
<sequence length="12" mass="1448">MRYHEGHFAGSR</sequence>
<name>I6WUP9_MARVE</name>
<accession>I6WUP9</accession>
<dbReference type="EMBL" id="JX126952">
    <property type="protein sequence ID" value="AFN42842.1"/>
    <property type="molecule type" value="mRNA"/>
</dbReference>
<reference evidence="1" key="1">
    <citation type="submission" date="2012-06" db="EMBL/GenBank/DDBJ databases">
        <authorList>
            <person name="Boothby T.C."/>
            <person name="Wolniak S.M."/>
        </authorList>
    </citation>
    <scope>NUCLEOTIDE SEQUENCE</scope>
</reference>
<protein>
    <submittedName>
        <fullName evidence="1">Spag6-like protein</fullName>
    </submittedName>
</protein>
<proteinExistence type="evidence at transcript level"/>